<accession>A0A0Q0GNJ2</accession>
<protein>
    <recommendedName>
        <fullName evidence="3">DNA polymerase III subunit chi</fullName>
    </recommendedName>
</protein>
<dbReference type="Proteomes" id="UP000050384">
    <property type="component" value="Unassembled WGS sequence"/>
</dbReference>
<dbReference type="EMBL" id="LJRI01000012">
    <property type="protein sequence ID" value="KPZ15244.1"/>
    <property type="molecule type" value="Genomic_DNA"/>
</dbReference>
<dbReference type="PATRIC" id="fig|264459.3.peg.922"/>
<dbReference type="AlphaFoldDB" id="A0A0Q0GNJ2"/>
<name>A0A0Q0GNJ2_PSESX</name>
<evidence type="ECO:0000313" key="1">
    <source>
        <dbReference type="EMBL" id="KPZ15244.1"/>
    </source>
</evidence>
<evidence type="ECO:0008006" key="3">
    <source>
        <dbReference type="Google" id="ProtNLM"/>
    </source>
</evidence>
<evidence type="ECO:0000313" key="2">
    <source>
        <dbReference type="Proteomes" id="UP000050384"/>
    </source>
</evidence>
<comment type="caution">
    <text evidence="1">The sequence shown here is derived from an EMBL/GenBank/DDBJ whole genome shotgun (WGS) entry which is preliminary data.</text>
</comment>
<gene>
    <name evidence="1" type="ORF">ALO94_00536</name>
</gene>
<proteinExistence type="predicted"/>
<reference evidence="1 2" key="1">
    <citation type="submission" date="2015-09" db="EMBL/GenBank/DDBJ databases">
        <title>Genome announcement of multiple Pseudomonas syringae strains.</title>
        <authorList>
            <person name="Thakur S."/>
            <person name="Wang P.W."/>
            <person name="Gong Y."/>
            <person name="Weir B.S."/>
            <person name="Guttman D.S."/>
        </authorList>
    </citation>
    <scope>NUCLEOTIDE SEQUENCE [LARGE SCALE GENOMIC DNA]</scope>
    <source>
        <strain evidence="1 2">ICMP16929</strain>
    </source>
</reference>
<organism evidence="1 2">
    <name type="scientific">Pseudomonas syringae pv. spinaceae</name>
    <dbReference type="NCBI Taxonomy" id="264459"/>
    <lineage>
        <taxon>Bacteria</taxon>
        <taxon>Pseudomonadati</taxon>
        <taxon>Pseudomonadota</taxon>
        <taxon>Gammaproteobacteria</taxon>
        <taxon>Pseudomonadales</taxon>
        <taxon>Pseudomonadaceae</taxon>
        <taxon>Pseudomonas</taxon>
        <taxon>Pseudomonas syringae</taxon>
    </lineage>
</organism>
<sequence length="47" mass="5555">MHLDTELRAAAQLIMQDVIDDFAPHIETEIKRRLEARLERLLAQQQK</sequence>